<accession>A0AA40HV41</accession>
<keyword evidence="2" id="KW-1185">Reference proteome</keyword>
<reference evidence="1" key="1">
    <citation type="submission" date="2023-06" db="EMBL/GenBank/DDBJ databases">
        <title>Reference genome for the Northern bat (Eptesicus nilssonii), a most northern bat species.</title>
        <authorList>
            <person name="Laine V.N."/>
            <person name="Pulliainen A.T."/>
            <person name="Lilley T.M."/>
        </authorList>
    </citation>
    <scope>NUCLEOTIDE SEQUENCE</scope>
    <source>
        <strain evidence="1">BLF_Eptnil</strain>
        <tissue evidence="1">Kidney</tissue>
    </source>
</reference>
<comment type="caution">
    <text evidence="1">The sequence shown here is derived from an EMBL/GenBank/DDBJ whole genome shotgun (WGS) entry which is preliminary data.</text>
</comment>
<evidence type="ECO:0000313" key="1">
    <source>
        <dbReference type="EMBL" id="KAK1337885.1"/>
    </source>
</evidence>
<dbReference type="EMBL" id="JAULJE010000010">
    <property type="protein sequence ID" value="KAK1337885.1"/>
    <property type="molecule type" value="Genomic_DNA"/>
</dbReference>
<name>A0AA40HV41_CNENI</name>
<evidence type="ECO:0000313" key="2">
    <source>
        <dbReference type="Proteomes" id="UP001177744"/>
    </source>
</evidence>
<dbReference type="Proteomes" id="UP001177744">
    <property type="component" value="Unassembled WGS sequence"/>
</dbReference>
<sequence length="76" mass="8119">MFTSMERTVSAWALGYGKESGIIWPQTLTLGKLLTPKTRCFTRSASVGNVAIAACGASSAVCMQDLKTGRYRSVGE</sequence>
<organism evidence="1 2">
    <name type="scientific">Cnephaeus nilssonii</name>
    <name type="common">Northern bat</name>
    <name type="synonym">Eptesicus nilssonii</name>
    <dbReference type="NCBI Taxonomy" id="3371016"/>
    <lineage>
        <taxon>Eukaryota</taxon>
        <taxon>Metazoa</taxon>
        <taxon>Chordata</taxon>
        <taxon>Craniata</taxon>
        <taxon>Vertebrata</taxon>
        <taxon>Euteleostomi</taxon>
        <taxon>Mammalia</taxon>
        <taxon>Eutheria</taxon>
        <taxon>Laurasiatheria</taxon>
        <taxon>Chiroptera</taxon>
        <taxon>Yangochiroptera</taxon>
        <taxon>Vespertilionidae</taxon>
        <taxon>Cnephaeus</taxon>
    </lineage>
</organism>
<dbReference type="AlphaFoldDB" id="A0AA40HV41"/>
<gene>
    <name evidence="1" type="ORF">QTO34_000986</name>
</gene>
<protein>
    <submittedName>
        <fullName evidence="1">Uncharacterized protein</fullName>
    </submittedName>
</protein>
<proteinExistence type="predicted"/>